<name>A0A022QNM0_ERYGU</name>
<sequence>MPRIFAFNAVQRQIAASRSNNPPNIEQQGISGGFPIIVPILPLSILVHMPSFRASLGQLPLTGVGLGLG</sequence>
<reference evidence="1 2" key="1">
    <citation type="journal article" date="2013" name="Proc. Natl. Acad. Sci. U.S.A.">
        <title>Fine-scale variation in meiotic recombination in Mimulus inferred from population shotgun sequencing.</title>
        <authorList>
            <person name="Hellsten U."/>
            <person name="Wright K.M."/>
            <person name="Jenkins J."/>
            <person name="Shu S."/>
            <person name="Yuan Y."/>
            <person name="Wessler S.R."/>
            <person name="Schmutz J."/>
            <person name="Willis J.H."/>
            <person name="Rokhsar D.S."/>
        </authorList>
    </citation>
    <scope>NUCLEOTIDE SEQUENCE [LARGE SCALE GENOMIC DNA]</scope>
    <source>
        <strain evidence="2">cv. DUN x IM62</strain>
    </source>
</reference>
<evidence type="ECO:0000313" key="1">
    <source>
        <dbReference type="EMBL" id="EYU30302.1"/>
    </source>
</evidence>
<evidence type="ECO:0000313" key="2">
    <source>
        <dbReference type="Proteomes" id="UP000030748"/>
    </source>
</evidence>
<proteinExistence type="predicted"/>
<organism evidence="1 2">
    <name type="scientific">Erythranthe guttata</name>
    <name type="common">Yellow monkey flower</name>
    <name type="synonym">Mimulus guttatus</name>
    <dbReference type="NCBI Taxonomy" id="4155"/>
    <lineage>
        <taxon>Eukaryota</taxon>
        <taxon>Viridiplantae</taxon>
        <taxon>Streptophyta</taxon>
        <taxon>Embryophyta</taxon>
        <taxon>Tracheophyta</taxon>
        <taxon>Spermatophyta</taxon>
        <taxon>Magnoliopsida</taxon>
        <taxon>eudicotyledons</taxon>
        <taxon>Gunneridae</taxon>
        <taxon>Pentapetalae</taxon>
        <taxon>asterids</taxon>
        <taxon>lamiids</taxon>
        <taxon>Lamiales</taxon>
        <taxon>Phrymaceae</taxon>
        <taxon>Erythranthe</taxon>
    </lineage>
</organism>
<dbReference type="AlphaFoldDB" id="A0A022QNM0"/>
<dbReference type="EMBL" id="KI631081">
    <property type="protein sequence ID" value="EYU30302.1"/>
    <property type="molecule type" value="Genomic_DNA"/>
</dbReference>
<accession>A0A022QNM0</accession>
<protein>
    <submittedName>
        <fullName evidence="1">Uncharacterized protein</fullName>
    </submittedName>
</protein>
<keyword evidence="2" id="KW-1185">Reference proteome</keyword>
<dbReference type="Proteomes" id="UP000030748">
    <property type="component" value="Unassembled WGS sequence"/>
</dbReference>
<gene>
    <name evidence="1" type="ORF">MIMGU_mgv1a017527mg</name>
</gene>